<gene>
    <name evidence="6" type="ORF">ACFSMZ_12615</name>
</gene>
<accession>A0ABW5DI47</accession>
<protein>
    <submittedName>
        <fullName evidence="6">MipA/OmpV family protein</fullName>
    </submittedName>
</protein>
<keyword evidence="5" id="KW-0998">Cell outer membrane</keyword>
<dbReference type="EMBL" id="JBHUIR010000048">
    <property type="protein sequence ID" value="MFD2260599.1"/>
    <property type="molecule type" value="Genomic_DNA"/>
</dbReference>
<evidence type="ECO:0000256" key="2">
    <source>
        <dbReference type="ARBA" id="ARBA00005722"/>
    </source>
</evidence>
<sequence>MEIVRRIVTGRLGVGVFVAGALLILSSPSQGQSWFSGDWSLTLGAAGMLMPEYEGDNTYRFYVQPLVSFGRQGTERRFTSRNDNISIGLIDTGDFRFGPTGKLVFGRDESDSNDLRGLDPIRFGVEIGAFAEVYPTDWVRLRGEVRRGIRAHDGVIAEIVADAFTDLTDTVQVSAGPRLSWANDHYFDAYYGVSARESAASGLPEYHPGSGVRSVGIGGAIKWDVTDTVETSVFAEYNRLTGPAADSSLVRERGSKNQFLFGVSATYRFDFSL</sequence>
<name>A0ABW5DI47_9HYPH</name>
<evidence type="ECO:0000313" key="6">
    <source>
        <dbReference type="EMBL" id="MFD2260599.1"/>
    </source>
</evidence>
<dbReference type="PANTHER" id="PTHR38776:SF1">
    <property type="entry name" value="MLTA-INTERACTING PROTEIN-RELATED"/>
    <property type="match status" value="1"/>
</dbReference>
<comment type="similarity">
    <text evidence="2">Belongs to the MipA/OmpV family.</text>
</comment>
<evidence type="ECO:0000256" key="1">
    <source>
        <dbReference type="ARBA" id="ARBA00004442"/>
    </source>
</evidence>
<keyword evidence="3" id="KW-0732">Signal</keyword>
<evidence type="ECO:0000313" key="7">
    <source>
        <dbReference type="Proteomes" id="UP001597373"/>
    </source>
</evidence>
<dbReference type="Proteomes" id="UP001597373">
    <property type="component" value="Unassembled WGS sequence"/>
</dbReference>
<evidence type="ECO:0000256" key="5">
    <source>
        <dbReference type="ARBA" id="ARBA00023237"/>
    </source>
</evidence>
<keyword evidence="4" id="KW-0472">Membrane</keyword>
<evidence type="ECO:0000256" key="4">
    <source>
        <dbReference type="ARBA" id="ARBA00023136"/>
    </source>
</evidence>
<proteinExistence type="inferred from homology"/>
<organism evidence="6 7">
    <name type="scientific">Chelativorans composti</name>
    <dbReference type="NCBI Taxonomy" id="768533"/>
    <lineage>
        <taxon>Bacteria</taxon>
        <taxon>Pseudomonadati</taxon>
        <taxon>Pseudomonadota</taxon>
        <taxon>Alphaproteobacteria</taxon>
        <taxon>Hyphomicrobiales</taxon>
        <taxon>Phyllobacteriaceae</taxon>
        <taxon>Chelativorans</taxon>
    </lineage>
</organism>
<dbReference type="InterPro" id="IPR010583">
    <property type="entry name" value="MipA"/>
</dbReference>
<dbReference type="PANTHER" id="PTHR38776">
    <property type="entry name" value="MLTA-INTERACTING PROTEIN-RELATED"/>
    <property type="match status" value="1"/>
</dbReference>
<dbReference type="Pfam" id="PF06629">
    <property type="entry name" value="MipA"/>
    <property type="match status" value="1"/>
</dbReference>
<evidence type="ECO:0000256" key="3">
    <source>
        <dbReference type="ARBA" id="ARBA00022729"/>
    </source>
</evidence>
<dbReference type="RefSeq" id="WP_345098031.1">
    <property type="nucleotide sequence ID" value="NZ_BAABGS010000011.1"/>
</dbReference>
<reference evidence="7" key="1">
    <citation type="journal article" date="2019" name="Int. J. Syst. Evol. Microbiol.">
        <title>The Global Catalogue of Microorganisms (GCM) 10K type strain sequencing project: providing services to taxonomists for standard genome sequencing and annotation.</title>
        <authorList>
            <consortium name="The Broad Institute Genomics Platform"/>
            <consortium name="The Broad Institute Genome Sequencing Center for Infectious Disease"/>
            <person name="Wu L."/>
            <person name="Ma J."/>
        </authorList>
    </citation>
    <scope>NUCLEOTIDE SEQUENCE [LARGE SCALE GENOMIC DNA]</scope>
    <source>
        <strain evidence="7">KCTC 23707</strain>
    </source>
</reference>
<comment type="subcellular location">
    <subcellularLocation>
        <location evidence="1">Cell outer membrane</location>
    </subcellularLocation>
</comment>
<keyword evidence="7" id="KW-1185">Reference proteome</keyword>
<comment type="caution">
    <text evidence="6">The sequence shown here is derived from an EMBL/GenBank/DDBJ whole genome shotgun (WGS) entry which is preliminary data.</text>
</comment>